<dbReference type="Gene3D" id="3.20.20.80">
    <property type="entry name" value="Glycosidases"/>
    <property type="match status" value="1"/>
</dbReference>
<dbReference type="InterPro" id="IPR018120">
    <property type="entry name" value="Glyco_hydro_1_AS"/>
</dbReference>
<reference evidence="8" key="1">
    <citation type="submission" date="2019-08" db="EMBL/GenBank/DDBJ databases">
        <title>Reference gene set and small RNA set construction with multiple tissues from Davidia involucrata Baill.</title>
        <authorList>
            <person name="Yang H."/>
            <person name="Zhou C."/>
            <person name="Li G."/>
            <person name="Wang J."/>
            <person name="Gao P."/>
            <person name="Wang M."/>
            <person name="Wang R."/>
            <person name="Zhao Y."/>
        </authorList>
    </citation>
    <scope>NUCLEOTIDE SEQUENCE</scope>
    <source>
        <tissue evidence="8">Mixed with DoveR01_LX</tissue>
    </source>
</reference>
<dbReference type="SUPFAM" id="SSF51445">
    <property type="entry name" value="(Trans)glycosidases"/>
    <property type="match status" value="1"/>
</dbReference>
<protein>
    <submittedName>
        <fullName evidence="8">Putative strictosidine beta-D-glucosidase</fullName>
        <ecNumber evidence="8">3.2.1.21</ecNumber>
    </submittedName>
</protein>
<dbReference type="GO" id="GO:0005975">
    <property type="term" value="P:carbohydrate metabolic process"/>
    <property type="evidence" value="ECO:0007669"/>
    <property type="project" value="InterPro"/>
</dbReference>
<dbReference type="EMBL" id="GHES01029204">
    <property type="protein sequence ID" value="MPA59763.1"/>
    <property type="molecule type" value="Transcribed_RNA"/>
</dbReference>
<dbReference type="PANTHER" id="PTHR10353">
    <property type="entry name" value="GLYCOSYL HYDROLASE"/>
    <property type="match status" value="1"/>
</dbReference>
<evidence type="ECO:0000256" key="6">
    <source>
        <dbReference type="RuleBase" id="RU004468"/>
    </source>
</evidence>
<dbReference type="AlphaFoldDB" id="A0A5B7AX76"/>
<gene>
    <name evidence="8" type="ORF">Din_029204</name>
</gene>
<evidence type="ECO:0000256" key="7">
    <source>
        <dbReference type="SAM" id="MobiDB-lite"/>
    </source>
</evidence>
<evidence type="ECO:0000256" key="1">
    <source>
        <dbReference type="ARBA" id="ARBA00010838"/>
    </source>
</evidence>
<keyword evidence="3 6" id="KW-0326">Glycosidase</keyword>
<name>A0A5B7AX76_DAVIN</name>
<dbReference type="PROSITE" id="PS00572">
    <property type="entry name" value="GLYCOSYL_HYDROL_F1_1"/>
    <property type="match status" value="1"/>
</dbReference>
<feature type="active site" description="Nucleophile" evidence="4">
    <location>
        <position position="459"/>
    </location>
</feature>
<evidence type="ECO:0000256" key="5">
    <source>
        <dbReference type="RuleBase" id="RU003690"/>
    </source>
</evidence>
<evidence type="ECO:0000256" key="4">
    <source>
        <dbReference type="PROSITE-ProRule" id="PRU10055"/>
    </source>
</evidence>
<keyword evidence="2 6" id="KW-0378">Hydrolase</keyword>
<feature type="compositionally biased region" description="Polar residues" evidence="7">
    <location>
        <begin position="402"/>
        <end position="412"/>
    </location>
</feature>
<dbReference type="EC" id="3.2.1.21" evidence="8"/>
<dbReference type="PROSITE" id="PS00653">
    <property type="entry name" value="GLYCOSYL_HYDROL_F1_2"/>
    <property type="match status" value="1"/>
</dbReference>
<sequence>MEIQSIPVSVNSIIPVSASAHPPNSIHRRDFPPDFIFGAGTSAYQIEGAAKEGGRGPSIWDNWTSNRPDQIVDGSNGNVTADFYHRYKEDVSIMKKIGLDSYRFSISWSRILPSGKLCGGVNKEGINFYNNLIDELLANGIKPFVTLFHWDLPQALEDEYGGFLSSKIVADYCDYVNLCFWEFGDRVKHWNTLNEPLMYTTRGYVAGAWPPGRGPSPVTTLPGDITTLPGDITALASPIKTLTKPNGGFFLNGTYISTHGNPGTDPYVVAHNLLLAHAHAVELYKHKYQACQKGKIGITLNTHWFEPISERHNDKEAADRILDFNLGWFLDPVINGDYPESMRHNVGPRLPHFTPAESKKLKGSYDFIGVNYYTSRYAKDNQDGPPHHGHHGHGHPPSPPSYNTDIKVTQSTKRPDSPDGVLIGPVAAPTWLNIYPDGIYKLLVKIQNKYGNPLVYVTENGVAEDNDNKLTVPKALVDETRKKYLDLHLRSLLDAIRKGANVKGYFYWSFLDTFEWADGYTLRFGMVYIDYKNNLARYPKESAIWFMNFLGKSKKRPLDYKEPDNVVIKK</sequence>
<evidence type="ECO:0000256" key="3">
    <source>
        <dbReference type="ARBA" id="ARBA00023295"/>
    </source>
</evidence>
<evidence type="ECO:0000256" key="2">
    <source>
        <dbReference type="ARBA" id="ARBA00022801"/>
    </source>
</evidence>
<dbReference type="PRINTS" id="PR00131">
    <property type="entry name" value="GLHYDRLASE1"/>
</dbReference>
<proteinExistence type="inferred from homology"/>
<accession>A0A5B7AX76</accession>
<organism evidence="8">
    <name type="scientific">Davidia involucrata</name>
    <name type="common">Dove tree</name>
    <dbReference type="NCBI Taxonomy" id="16924"/>
    <lineage>
        <taxon>Eukaryota</taxon>
        <taxon>Viridiplantae</taxon>
        <taxon>Streptophyta</taxon>
        <taxon>Embryophyta</taxon>
        <taxon>Tracheophyta</taxon>
        <taxon>Spermatophyta</taxon>
        <taxon>Magnoliopsida</taxon>
        <taxon>eudicotyledons</taxon>
        <taxon>Gunneridae</taxon>
        <taxon>Pentapetalae</taxon>
        <taxon>asterids</taxon>
        <taxon>Cornales</taxon>
        <taxon>Nyssaceae</taxon>
        <taxon>Davidia</taxon>
    </lineage>
</organism>
<dbReference type="InterPro" id="IPR017853">
    <property type="entry name" value="GH"/>
</dbReference>
<dbReference type="InterPro" id="IPR033132">
    <property type="entry name" value="GH_1_N_CS"/>
</dbReference>
<comment type="similarity">
    <text evidence="1 5">Belongs to the glycosyl hydrolase 1 family.</text>
</comment>
<dbReference type="PANTHER" id="PTHR10353:SF137">
    <property type="entry name" value="MYROSINASE 3-RELATED"/>
    <property type="match status" value="1"/>
</dbReference>
<feature type="region of interest" description="Disordered" evidence="7">
    <location>
        <begin position="378"/>
        <end position="420"/>
    </location>
</feature>
<dbReference type="Pfam" id="PF00232">
    <property type="entry name" value="Glyco_hydro_1"/>
    <property type="match status" value="1"/>
</dbReference>
<dbReference type="InterPro" id="IPR001360">
    <property type="entry name" value="Glyco_hydro_1"/>
</dbReference>
<evidence type="ECO:0000313" key="8">
    <source>
        <dbReference type="EMBL" id="MPA59763.1"/>
    </source>
</evidence>
<dbReference type="GO" id="GO:0008422">
    <property type="term" value="F:beta-glucosidase activity"/>
    <property type="evidence" value="ECO:0007669"/>
    <property type="project" value="UniProtKB-EC"/>
</dbReference>